<feature type="compositionally biased region" description="Basic and acidic residues" evidence="1">
    <location>
        <begin position="355"/>
        <end position="377"/>
    </location>
</feature>
<reference evidence="2 3" key="1">
    <citation type="journal article" date="2012" name="PLoS Pathog.">
        <title>Diverse lifestyles and strategies of plant pathogenesis encoded in the genomes of eighteen Dothideomycetes fungi.</title>
        <authorList>
            <person name="Ohm R.A."/>
            <person name="Feau N."/>
            <person name="Henrissat B."/>
            <person name="Schoch C.L."/>
            <person name="Horwitz B.A."/>
            <person name="Barry K.W."/>
            <person name="Condon B.J."/>
            <person name="Copeland A.C."/>
            <person name="Dhillon B."/>
            <person name="Glaser F."/>
            <person name="Hesse C.N."/>
            <person name="Kosti I."/>
            <person name="LaButti K."/>
            <person name="Lindquist E.A."/>
            <person name="Lucas S."/>
            <person name="Salamov A.A."/>
            <person name="Bradshaw R.E."/>
            <person name="Ciuffetti L."/>
            <person name="Hamelin R.C."/>
            <person name="Kema G.H.J."/>
            <person name="Lawrence C."/>
            <person name="Scott J.A."/>
            <person name="Spatafora J.W."/>
            <person name="Turgeon B.G."/>
            <person name="de Wit P.J.G.M."/>
            <person name="Zhong S."/>
            <person name="Goodwin S.B."/>
            <person name="Grigoriev I.V."/>
        </authorList>
    </citation>
    <scope>NUCLEOTIDE SEQUENCE [LARGE SCALE GENOMIC DNA]</scope>
    <source>
        <strain evidence="2 3">UAMH 10762</strain>
    </source>
</reference>
<gene>
    <name evidence="2" type="ORF">BAUCODRAFT_223478</name>
</gene>
<dbReference type="EMBL" id="KB445559">
    <property type="protein sequence ID" value="EMC94172.1"/>
    <property type="molecule type" value="Genomic_DNA"/>
</dbReference>
<feature type="compositionally biased region" description="Low complexity" evidence="1">
    <location>
        <begin position="58"/>
        <end position="79"/>
    </location>
</feature>
<evidence type="ECO:0000256" key="1">
    <source>
        <dbReference type="SAM" id="MobiDB-lite"/>
    </source>
</evidence>
<feature type="compositionally biased region" description="Low complexity" evidence="1">
    <location>
        <begin position="437"/>
        <end position="454"/>
    </location>
</feature>
<feature type="compositionally biased region" description="Polar residues" evidence="1">
    <location>
        <begin position="317"/>
        <end position="333"/>
    </location>
</feature>
<name>M2LIY5_BAUPA</name>
<dbReference type="GeneID" id="19109889"/>
<dbReference type="AlphaFoldDB" id="M2LIY5"/>
<dbReference type="OMA" id="NCASKRN"/>
<sequence>MPGSSRVVPQAAQVEDCESDESTARPDTARQARRRTQSTRPASKTIHRSDSGYSSHHAAVGKAAQVPAAVVQAATASRQAPPPTTLKSRPAVHRSESTRGRPQAPSRSASMAAQCTDPNCADPNCASKRNGDRRYVLPRLQDPTAYPPTATQYPPYQQPPTTVQVPLSHYQPPPHQYYAPPTPTTQAAPNLSQYPRARASSASRPSRPMSIHGAVNFSAYGVPQQHGPPPARSAWQNLPATYSSQYPPGQYYGTTPPNQNIPPYPQMSPLLPSPTSPTYAVAPNLTRTYSTRTVNTALPGYDVTGVAVAPMRPPTFSARQTSAMPGSFPQQETVAHDESEASQSYSESETDTEDERERELELRQRELERQRRLRDNKLMPPPSRRPSPKKGYTMPIVQQTTRPSARHAPRSDTGVEYSVSDQVDSDRTPRPTVQKPRTSSSYSSQSRRPSVSTTASSGRTKATTVSEGSGSRRYAIIEGRYGRKKEYLSSEQYDDLVRRYERQRHEEAEQRDRAEAYQQHYGGPRTPELTAENIQKAQRRQSGSHVSGSGHSRKSSQSSSKGSQPERIRIQVGKTVLHVDPDATVTMEPGDDGTHSLVVKNPSGRDSGYHGSKSSGSRASRVKDTITE</sequence>
<dbReference type="KEGG" id="bcom:BAUCODRAFT_223478"/>
<dbReference type="Proteomes" id="UP000011761">
    <property type="component" value="Unassembled WGS sequence"/>
</dbReference>
<keyword evidence="3" id="KW-1185">Reference proteome</keyword>
<proteinExistence type="predicted"/>
<dbReference type="OrthoDB" id="3922255at2759"/>
<feature type="compositionally biased region" description="Polar residues" evidence="1">
    <location>
        <begin position="455"/>
        <end position="469"/>
    </location>
</feature>
<evidence type="ECO:0000313" key="3">
    <source>
        <dbReference type="Proteomes" id="UP000011761"/>
    </source>
</evidence>
<protein>
    <submittedName>
        <fullName evidence="2">Uncharacterized protein</fullName>
    </submittedName>
</protein>
<dbReference type="STRING" id="717646.M2LIY5"/>
<dbReference type="HOGENOM" id="CLU_455763_0_0_1"/>
<dbReference type="RefSeq" id="XP_007679071.1">
    <property type="nucleotide sequence ID" value="XM_007680881.1"/>
</dbReference>
<evidence type="ECO:0000313" key="2">
    <source>
        <dbReference type="EMBL" id="EMC94172.1"/>
    </source>
</evidence>
<feature type="compositionally biased region" description="Low complexity" evidence="1">
    <location>
        <begin position="143"/>
        <end position="170"/>
    </location>
</feature>
<accession>M2LIY5</accession>
<feature type="region of interest" description="Disordered" evidence="1">
    <location>
        <begin position="1"/>
        <end position="189"/>
    </location>
</feature>
<feature type="compositionally biased region" description="Pro residues" evidence="1">
    <location>
        <begin position="171"/>
        <end position="183"/>
    </location>
</feature>
<feature type="region of interest" description="Disordered" evidence="1">
    <location>
        <begin position="316"/>
        <end position="628"/>
    </location>
</feature>
<feature type="compositionally biased region" description="Polar residues" evidence="1">
    <location>
        <begin position="105"/>
        <end position="117"/>
    </location>
</feature>
<organism evidence="2 3">
    <name type="scientific">Baudoinia panamericana (strain UAMH 10762)</name>
    <name type="common">Angels' share fungus</name>
    <name type="synonym">Baudoinia compniacensis (strain UAMH 10762)</name>
    <dbReference type="NCBI Taxonomy" id="717646"/>
    <lineage>
        <taxon>Eukaryota</taxon>
        <taxon>Fungi</taxon>
        <taxon>Dikarya</taxon>
        <taxon>Ascomycota</taxon>
        <taxon>Pezizomycotina</taxon>
        <taxon>Dothideomycetes</taxon>
        <taxon>Dothideomycetidae</taxon>
        <taxon>Mycosphaerellales</taxon>
        <taxon>Teratosphaeriaceae</taxon>
        <taxon>Baudoinia</taxon>
    </lineage>
</organism>
<dbReference type="eggNOG" id="ENOG502R8V2">
    <property type="taxonomic scope" value="Eukaryota"/>
</dbReference>
<feature type="compositionally biased region" description="Low complexity" evidence="1">
    <location>
        <begin position="540"/>
        <end position="563"/>
    </location>
</feature>
<feature type="compositionally biased region" description="Basic and acidic residues" evidence="1">
    <location>
        <begin position="495"/>
        <end position="515"/>
    </location>
</feature>